<evidence type="ECO:0000313" key="5">
    <source>
        <dbReference type="Proteomes" id="UP001564626"/>
    </source>
</evidence>
<sequence length="380" mass="39973">MEYQDLGVAPIVSAQANSTPLGGCTLSDGVIAAMGNAARFHIDLDQLWRAAGSFLAEVTGSEDACPVTGAAAGMAIVVAACVAGTDTLRIQRLPDPGDQPDEIVLQKGHSISYGGAPITQMIALGGGRTVEVGAVNETLRSHIAGAITRRTAALVYVTSRTHAVHRKGVPLDELVAIGREHGVPVIVDAAGESDLRRWVASGADLVIYSGPKMLGAPTSGFICGGSELVAACRAQYAGIARPMKVGKENLLGLLQAVREYAAIPEEERAAEQQVRMTKLAARLDKLPGLSTRVAQDDSGRMIYRVLLTVDPALAGRSAATLAEELTAGFPSIYLRDFKLHLGQLEVDPRALSPDGEEAVVRRLEELLDRSGARTDVEAAR</sequence>
<dbReference type="Gene3D" id="3.40.640.10">
    <property type="entry name" value="Type I PLP-dependent aspartate aminotransferase-like (Major domain)"/>
    <property type="match status" value="1"/>
</dbReference>
<accession>A0ABV4CML9</accession>
<evidence type="ECO:0000256" key="2">
    <source>
        <dbReference type="ARBA" id="ARBA00022898"/>
    </source>
</evidence>
<evidence type="ECO:0000313" key="4">
    <source>
        <dbReference type="EMBL" id="MEY8042328.1"/>
    </source>
</evidence>
<dbReference type="RefSeq" id="WP_369775383.1">
    <property type="nucleotide sequence ID" value="NZ_JBGEHV010000054.1"/>
</dbReference>
<name>A0ABV4CML9_9PSEU</name>
<dbReference type="InterPro" id="IPR018319">
    <property type="entry name" value="SelA-like"/>
</dbReference>
<gene>
    <name evidence="4" type="ORF">AB8O55_23190</name>
</gene>
<dbReference type="InterPro" id="IPR015421">
    <property type="entry name" value="PyrdxlP-dep_Trfase_major"/>
</dbReference>
<comment type="similarity">
    <text evidence="3">Belongs to the SelA family.</text>
</comment>
<comment type="caution">
    <text evidence="4">The sequence shown here is derived from an EMBL/GenBank/DDBJ whole genome shotgun (WGS) entry which is preliminary data.</text>
</comment>
<dbReference type="PANTHER" id="PTHR32328:SF0">
    <property type="entry name" value="L-SERYL-TRNA(SEC) SELENIUM TRANSFERASE"/>
    <property type="match status" value="1"/>
</dbReference>
<dbReference type="EMBL" id="JBGEHV010000054">
    <property type="protein sequence ID" value="MEY8042328.1"/>
    <property type="molecule type" value="Genomic_DNA"/>
</dbReference>
<evidence type="ECO:0000256" key="1">
    <source>
        <dbReference type="ARBA" id="ARBA00001933"/>
    </source>
</evidence>
<evidence type="ECO:0008006" key="6">
    <source>
        <dbReference type="Google" id="ProtNLM"/>
    </source>
</evidence>
<keyword evidence="2" id="KW-0663">Pyridoxal phosphate</keyword>
<keyword evidence="5" id="KW-1185">Reference proteome</keyword>
<dbReference type="PANTHER" id="PTHR32328">
    <property type="entry name" value="L-SERYL-TRNA(SEC) SELENIUM TRANSFERASE"/>
    <property type="match status" value="1"/>
</dbReference>
<reference evidence="4 5" key="1">
    <citation type="submission" date="2024-08" db="EMBL/GenBank/DDBJ databases">
        <title>Genome mining of Saccharopolyspora cebuensis PGLac3 from Nigerian medicinal plant.</title>
        <authorList>
            <person name="Ezeobiora C.E."/>
            <person name="Igbokwe N.H."/>
            <person name="Amin D.H."/>
            <person name="Mendie U.E."/>
        </authorList>
    </citation>
    <scope>NUCLEOTIDE SEQUENCE [LARGE SCALE GENOMIC DNA]</scope>
    <source>
        <strain evidence="4 5">PGLac3</strain>
    </source>
</reference>
<dbReference type="SUPFAM" id="SSF53383">
    <property type="entry name" value="PLP-dependent transferases"/>
    <property type="match status" value="1"/>
</dbReference>
<dbReference type="Pfam" id="PF03841">
    <property type="entry name" value="SelA"/>
    <property type="match status" value="1"/>
</dbReference>
<comment type="cofactor">
    <cofactor evidence="1">
        <name>pyridoxal 5'-phosphate</name>
        <dbReference type="ChEBI" id="CHEBI:597326"/>
    </cofactor>
</comment>
<dbReference type="Proteomes" id="UP001564626">
    <property type="component" value="Unassembled WGS sequence"/>
</dbReference>
<proteinExistence type="inferred from homology"/>
<evidence type="ECO:0000256" key="3">
    <source>
        <dbReference type="ARBA" id="ARBA00044507"/>
    </source>
</evidence>
<organism evidence="4 5">
    <name type="scientific">Saccharopolyspora cebuensis</name>
    <dbReference type="NCBI Taxonomy" id="418759"/>
    <lineage>
        <taxon>Bacteria</taxon>
        <taxon>Bacillati</taxon>
        <taxon>Actinomycetota</taxon>
        <taxon>Actinomycetes</taxon>
        <taxon>Pseudonocardiales</taxon>
        <taxon>Pseudonocardiaceae</taxon>
        <taxon>Saccharopolyspora</taxon>
    </lineage>
</organism>
<protein>
    <recommendedName>
        <fullName evidence="6">L-seryl-tRNA(Ser) seleniumtransferase</fullName>
    </recommendedName>
</protein>
<dbReference type="InterPro" id="IPR015424">
    <property type="entry name" value="PyrdxlP-dep_Trfase"/>
</dbReference>